<evidence type="ECO:0000256" key="1">
    <source>
        <dbReference type="SAM" id="MobiDB-lite"/>
    </source>
</evidence>
<gene>
    <name evidence="2" type="ORF">MA16_Dca023199</name>
</gene>
<dbReference type="Proteomes" id="UP000233837">
    <property type="component" value="Unassembled WGS sequence"/>
</dbReference>
<name>A0A2I0VQ92_9ASPA</name>
<accession>A0A2I0VQ92</accession>
<evidence type="ECO:0000313" key="2">
    <source>
        <dbReference type="EMBL" id="PKU65581.1"/>
    </source>
</evidence>
<dbReference type="EMBL" id="KZ503329">
    <property type="protein sequence ID" value="PKU65581.1"/>
    <property type="molecule type" value="Genomic_DNA"/>
</dbReference>
<dbReference type="AlphaFoldDB" id="A0A2I0VQ92"/>
<protein>
    <submittedName>
        <fullName evidence="2">Uncharacterized protein</fullName>
    </submittedName>
</protein>
<reference evidence="2 3" key="2">
    <citation type="journal article" date="2017" name="Nature">
        <title>The Apostasia genome and the evolution of orchids.</title>
        <authorList>
            <person name="Zhang G.Q."/>
            <person name="Liu K.W."/>
            <person name="Li Z."/>
            <person name="Lohaus R."/>
            <person name="Hsiao Y.Y."/>
            <person name="Niu S.C."/>
            <person name="Wang J.Y."/>
            <person name="Lin Y.C."/>
            <person name="Xu Q."/>
            <person name="Chen L.J."/>
            <person name="Yoshida K."/>
            <person name="Fujiwara S."/>
            <person name="Wang Z.W."/>
            <person name="Zhang Y.Q."/>
            <person name="Mitsuda N."/>
            <person name="Wang M."/>
            <person name="Liu G.H."/>
            <person name="Pecoraro L."/>
            <person name="Huang H.X."/>
            <person name="Xiao X.J."/>
            <person name="Lin M."/>
            <person name="Wu X.Y."/>
            <person name="Wu W.L."/>
            <person name="Chen Y.Y."/>
            <person name="Chang S.B."/>
            <person name="Sakamoto S."/>
            <person name="Ohme-Takagi M."/>
            <person name="Yagi M."/>
            <person name="Zeng S.J."/>
            <person name="Shen C.Y."/>
            <person name="Yeh C.M."/>
            <person name="Luo Y.B."/>
            <person name="Tsai W.C."/>
            <person name="Van de Peer Y."/>
            <person name="Liu Z.J."/>
        </authorList>
    </citation>
    <scope>NUCLEOTIDE SEQUENCE [LARGE SCALE GENOMIC DNA]</scope>
    <source>
        <tissue evidence="2">The whole plant</tissue>
    </source>
</reference>
<sequence length="62" mass="6684">MRSSLHVRRLSSPPQQDRTILSALLSNTSMPPAAKSISPPQVNPAAKPANPLPISCRTLRLL</sequence>
<proteinExistence type="predicted"/>
<keyword evidence="3" id="KW-1185">Reference proteome</keyword>
<organism evidence="2 3">
    <name type="scientific">Dendrobium catenatum</name>
    <dbReference type="NCBI Taxonomy" id="906689"/>
    <lineage>
        <taxon>Eukaryota</taxon>
        <taxon>Viridiplantae</taxon>
        <taxon>Streptophyta</taxon>
        <taxon>Embryophyta</taxon>
        <taxon>Tracheophyta</taxon>
        <taxon>Spermatophyta</taxon>
        <taxon>Magnoliopsida</taxon>
        <taxon>Liliopsida</taxon>
        <taxon>Asparagales</taxon>
        <taxon>Orchidaceae</taxon>
        <taxon>Epidendroideae</taxon>
        <taxon>Malaxideae</taxon>
        <taxon>Dendrobiinae</taxon>
        <taxon>Dendrobium</taxon>
    </lineage>
</organism>
<reference evidence="2 3" key="1">
    <citation type="journal article" date="2016" name="Sci. Rep.">
        <title>The Dendrobium catenatum Lindl. genome sequence provides insights into polysaccharide synthase, floral development and adaptive evolution.</title>
        <authorList>
            <person name="Zhang G.Q."/>
            <person name="Xu Q."/>
            <person name="Bian C."/>
            <person name="Tsai W.C."/>
            <person name="Yeh C.M."/>
            <person name="Liu K.W."/>
            <person name="Yoshida K."/>
            <person name="Zhang L.S."/>
            <person name="Chang S.B."/>
            <person name="Chen F."/>
            <person name="Shi Y."/>
            <person name="Su Y.Y."/>
            <person name="Zhang Y.Q."/>
            <person name="Chen L.J."/>
            <person name="Yin Y."/>
            <person name="Lin M."/>
            <person name="Huang H."/>
            <person name="Deng H."/>
            <person name="Wang Z.W."/>
            <person name="Zhu S.L."/>
            <person name="Zhao X."/>
            <person name="Deng C."/>
            <person name="Niu S.C."/>
            <person name="Huang J."/>
            <person name="Wang M."/>
            <person name="Liu G.H."/>
            <person name="Yang H.J."/>
            <person name="Xiao X.J."/>
            <person name="Hsiao Y.Y."/>
            <person name="Wu W.L."/>
            <person name="Chen Y.Y."/>
            <person name="Mitsuda N."/>
            <person name="Ohme-Takagi M."/>
            <person name="Luo Y.B."/>
            <person name="Van de Peer Y."/>
            <person name="Liu Z.J."/>
        </authorList>
    </citation>
    <scope>NUCLEOTIDE SEQUENCE [LARGE SCALE GENOMIC DNA]</scope>
    <source>
        <tissue evidence="2">The whole plant</tissue>
    </source>
</reference>
<feature type="region of interest" description="Disordered" evidence="1">
    <location>
        <begin position="26"/>
        <end position="51"/>
    </location>
</feature>
<evidence type="ECO:0000313" key="3">
    <source>
        <dbReference type="Proteomes" id="UP000233837"/>
    </source>
</evidence>